<proteinExistence type="predicted"/>
<accession>A0A6P1Y2P6</accession>
<evidence type="ECO:0000313" key="3">
    <source>
        <dbReference type="Proteomes" id="UP000464374"/>
    </source>
</evidence>
<name>A0A6P1Y2P6_9SPIR</name>
<dbReference type="Proteomes" id="UP000464374">
    <property type="component" value="Chromosome"/>
</dbReference>
<dbReference type="RefSeq" id="WP_162663857.1">
    <property type="nucleotide sequence ID" value="NZ_CP048020.1"/>
</dbReference>
<feature type="domain" description="Flagellar Assembly Protein A N-terminal region" evidence="1">
    <location>
        <begin position="84"/>
        <end position="268"/>
    </location>
</feature>
<dbReference type="Pfam" id="PF03961">
    <property type="entry name" value="FapA"/>
    <property type="match status" value="1"/>
</dbReference>
<evidence type="ECO:0000313" key="2">
    <source>
        <dbReference type="EMBL" id="QHX43540.1"/>
    </source>
</evidence>
<organism evidence="2 3">
    <name type="scientific">Treponema vincentii</name>
    <dbReference type="NCBI Taxonomy" id="69710"/>
    <lineage>
        <taxon>Bacteria</taxon>
        <taxon>Pseudomonadati</taxon>
        <taxon>Spirochaetota</taxon>
        <taxon>Spirochaetia</taxon>
        <taxon>Spirochaetales</taxon>
        <taxon>Treponemataceae</taxon>
        <taxon>Treponema</taxon>
    </lineage>
</organism>
<evidence type="ECO:0000259" key="1">
    <source>
        <dbReference type="Pfam" id="PF20250"/>
    </source>
</evidence>
<dbReference type="AlphaFoldDB" id="A0A6P1Y2P6"/>
<protein>
    <submittedName>
        <fullName evidence="2">DUF342 domain-containing protein</fullName>
    </submittedName>
</protein>
<feature type="domain" description="Flagellar Assembly Protein A N-terminal region" evidence="1">
    <location>
        <begin position="290"/>
        <end position="447"/>
    </location>
</feature>
<dbReference type="EMBL" id="CP048020">
    <property type="protein sequence ID" value="QHX43540.1"/>
    <property type="molecule type" value="Genomic_DNA"/>
</dbReference>
<gene>
    <name evidence="2" type="ORF">GWP43_08920</name>
</gene>
<dbReference type="Pfam" id="PF20250">
    <property type="entry name" value="FapA_N"/>
    <property type="match status" value="2"/>
</dbReference>
<dbReference type="KEGG" id="trz:GWP43_08920"/>
<sequence>MKWTIKQNEKIKKWYFSVSGVDNKENCVFPAYEEIVEQAKKEGVSTENLINAQQFERYFDKIVYGTTVPLPLEIELDPSFDTRLIIDPDKTKATLYIRKAKDEPHNIDKKLITTMLNNSQIANIDFKVLDQKIDAFIEAPDREIELVIAEGTLPGRGKDRSLIPHITKLDEAEDILLRKKLLHAVGTAREQPQMIYDKDFPLSEAQSLSIVAKHDLLYEFSKSELGTSGADIYGNTIPGLPGNDPFVLDLRNITQTNDELKAGCNGILLSAESPDGLKLRIIPYKDATVKAVISDDKMEASLILESGRGAGARLSLSRLKKALDEVNLPPDRYTDKILKDAIYEARLSSAPVKFTVSRGIQPVAPHSYQFDWKVDFGYSNSVSVKRGETLLETLFQEAGEKGSDVFGNTIEINQAALLKLPQTDNTIRVIKQGRKISFVAAVHGELIRTGEKLKILNSKIIDTDVNKETGDIIFAGDVIINGDIDADRSVKAGGCLTVNGDAGVSLVYTKESLLMNGGIRGESRGTVWAKNTMALHFAETARLFAGGNIYINEYSFRCVVKTNGQLIMTGEPGSFIGGNAHAAHGINVRNLGDYKTVRTIISFGQDYLIKDKIEVYEKQTQDNLLELARIEGELNDSETPADRIQELREQKVILLKSNTSLGIKIFKLKENFESHISSEIKVTGTVYPGVILESHGRYYEVREPASHVIFTFDSKQGRIVCKQIEDKIEFTAE</sequence>
<dbReference type="InterPro" id="IPR046866">
    <property type="entry name" value="FapA_N"/>
</dbReference>
<reference evidence="2 3" key="1">
    <citation type="submission" date="2020-01" db="EMBL/GenBank/DDBJ databases">
        <title>Complete genome sequence of a human oral phylogroup 1 Treponema sp. strain ATCC 700766, originally isolated from periodontitis dental plaque.</title>
        <authorList>
            <person name="Chan Y."/>
            <person name="Huo Y.-B."/>
            <person name="Yu X.-L."/>
            <person name="Zeng H."/>
            <person name="Leung W.-K."/>
            <person name="Watt R.M."/>
        </authorList>
    </citation>
    <scope>NUCLEOTIDE SEQUENCE [LARGE SCALE GENOMIC DNA]</scope>
    <source>
        <strain evidence="2 3">OMZ 804</strain>
    </source>
</reference>
<dbReference type="InterPro" id="IPR046865">
    <property type="entry name" value="FapA_b_solenoid"/>
</dbReference>
<dbReference type="PANTHER" id="PTHR38032">
    <property type="entry name" value="POLYMERASE-RELATED"/>
    <property type="match status" value="1"/>
</dbReference>
<dbReference type="InterPro" id="IPR005646">
    <property type="entry name" value="FapA"/>
</dbReference>
<dbReference type="PANTHER" id="PTHR38032:SF1">
    <property type="entry name" value="RNA-BINDING PROTEIN KHPB N-TERMINAL DOMAIN-CONTAINING PROTEIN"/>
    <property type="match status" value="1"/>
</dbReference>